<evidence type="ECO:0000256" key="7">
    <source>
        <dbReference type="ARBA" id="ARBA00022679"/>
    </source>
</evidence>
<dbReference type="CDD" id="cd02440">
    <property type="entry name" value="AdoMet_MTases"/>
    <property type="match status" value="1"/>
</dbReference>
<dbReference type="GO" id="GO:0004719">
    <property type="term" value="F:protein-L-isoaspartate (D-aspartate) O-methyltransferase activity"/>
    <property type="evidence" value="ECO:0007669"/>
    <property type="project" value="UniProtKB-EC"/>
</dbReference>
<evidence type="ECO:0000256" key="11">
    <source>
        <dbReference type="ARBA" id="ARBA00031350"/>
    </source>
</evidence>
<keyword evidence="5" id="KW-0963">Cytoplasm</keyword>
<dbReference type="EC" id="2.1.1.77" evidence="3"/>
<evidence type="ECO:0000256" key="2">
    <source>
        <dbReference type="ARBA" id="ARBA00005369"/>
    </source>
</evidence>
<comment type="subcellular location">
    <subcellularLocation>
        <location evidence="1">Cytoplasm</location>
    </subcellularLocation>
</comment>
<dbReference type="STRING" id="995062.SAMN04489718_2995"/>
<evidence type="ECO:0000256" key="3">
    <source>
        <dbReference type="ARBA" id="ARBA00011890"/>
    </source>
</evidence>
<evidence type="ECO:0000313" key="12">
    <source>
        <dbReference type="EMBL" id="SDQ99264.1"/>
    </source>
</evidence>
<proteinExistence type="inferred from homology"/>
<accession>A0A1H1FEN5</accession>
<sequence length="375" mass="40688">MTLIDDTARYRAALAEQLTEQLNLSSTWRDAFRAVPRHLFAPRFTLFHPPSGSYTGYDTTDPAQRTAALSAAYSDDTLITRFDESGNGISSSTEPSLMATMLEALELDPSHRVLEVGTGTGYNAALLCEVVGSSRVTTVDVDPELIGDARTALDTAGYAPSVRCGDGADGLAERAPFDRIIATCGADRVPTAWLDQLSADGAVLVNLSRGIALLRRTRPGSVSGPFLDRAGFMPLRSPSEPAQPQAGRVVSETGGAAETTRPTTFPEGVDFSTMSLFTSLIAARSRLVRTARDDQVTTWRWVHPASGSWARVEPVNQRVHQAGPRRLWDELEPVLTSWQRANRPGLERYGITAHQDGTHELWLDTPEGLITELPS</sequence>
<dbReference type="OrthoDB" id="4035289at2"/>
<dbReference type="RefSeq" id="WP_092524830.1">
    <property type="nucleotide sequence ID" value="NZ_FNKO01000002.1"/>
</dbReference>
<evidence type="ECO:0000256" key="1">
    <source>
        <dbReference type="ARBA" id="ARBA00004496"/>
    </source>
</evidence>
<comment type="similarity">
    <text evidence="2">Belongs to the methyltransferase superfamily. L-isoaspartyl/D-aspartyl protein methyltransferase family.</text>
</comment>
<evidence type="ECO:0000256" key="10">
    <source>
        <dbReference type="ARBA" id="ARBA00031323"/>
    </source>
</evidence>
<reference evidence="13" key="1">
    <citation type="submission" date="2016-10" db="EMBL/GenBank/DDBJ databases">
        <authorList>
            <person name="Varghese N."/>
            <person name="Submissions S."/>
        </authorList>
    </citation>
    <scope>NUCLEOTIDE SEQUENCE [LARGE SCALE GENOMIC DNA]</scope>
    <source>
        <strain evidence="13">DSM 45459</strain>
    </source>
</reference>
<keyword evidence="13" id="KW-1185">Reference proteome</keyword>
<dbReference type="EMBL" id="FNKO01000002">
    <property type="protein sequence ID" value="SDQ99264.1"/>
    <property type="molecule type" value="Genomic_DNA"/>
</dbReference>
<dbReference type="AlphaFoldDB" id="A0A1H1FEN5"/>
<keyword evidence="7 12" id="KW-0808">Transferase</keyword>
<dbReference type="Pfam" id="PF01135">
    <property type="entry name" value="PCMT"/>
    <property type="match status" value="1"/>
</dbReference>
<gene>
    <name evidence="12" type="ORF">SAMN04489718_2995</name>
</gene>
<organism evidence="12 13">
    <name type="scientific">Actinopolyspora saharensis</name>
    <dbReference type="NCBI Taxonomy" id="995062"/>
    <lineage>
        <taxon>Bacteria</taxon>
        <taxon>Bacillati</taxon>
        <taxon>Actinomycetota</taxon>
        <taxon>Actinomycetes</taxon>
        <taxon>Actinopolysporales</taxon>
        <taxon>Actinopolysporaceae</taxon>
        <taxon>Actinopolyspora</taxon>
    </lineage>
</organism>
<dbReference type="InterPro" id="IPR029063">
    <property type="entry name" value="SAM-dependent_MTases_sf"/>
</dbReference>
<evidence type="ECO:0000256" key="8">
    <source>
        <dbReference type="ARBA" id="ARBA00022691"/>
    </source>
</evidence>
<dbReference type="Gene3D" id="3.40.50.150">
    <property type="entry name" value="Vaccinia Virus protein VP39"/>
    <property type="match status" value="1"/>
</dbReference>
<dbReference type="Proteomes" id="UP000199301">
    <property type="component" value="Unassembled WGS sequence"/>
</dbReference>
<dbReference type="InterPro" id="IPR000682">
    <property type="entry name" value="PCMT"/>
</dbReference>
<keyword evidence="8" id="KW-0949">S-adenosyl-L-methionine</keyword>
<dbReference type="GO" id="GO:0032259">
    <property type="term" value="P:methylation"/>
    <property type="evidence" value="ECO:0007669"/>
    <property type="project" value="UniProtKB-KW"/>
</dbReference>
<protein>
    <recommendedName>
        <fullName evidence="4">Protein-L-isoaspartate O-methyltransferase</fullName>
        <ecNumber evidence="3">2.1.1.77</ecNumber>
    </recommendedName>
    <alternativeName>
        <fullName evidence="11">L-isoaspartyl protein carboxyl methyltransferase</fullName>
    </alternativeName>
    <alternativeName>
        <fullName evidence="9">Protein L-isoaspartyl methyltransferase</fullName>
    </alternativeName>
    <alternativeName>
        <fullName evidence="10">Protein-beta-aspartate methyltransferase</fullName>
    </alternativeName>
</protein>
<evidence type="ECO:0000313" key="13">
    <source>
        <dbReference type="Proteomes" id="UP000199301"/>
    </source>
</evidence>
<evidence type="ECO:0000256" key="5">
    <source>
        <dbReference type="ARBA" id="ARBA00022490"/>
    </source>
</evidence>
<dbReference type="PROSITE" id="PS01279">
    <property type="entry name" value="PCMT"/>
    <property type="match status" value="1"/>
</dbReference>
<dbReference type="PANTHER" id="PTHR11579:SF0">
    <property type="entry name" value="PROTEIN-L-ISOASPARTATE(D-ASPARTATE) O-METHYLTRANSFERASE"/>
    <property type="match status" value="1"/>
</dbReference>
<dbReference type="PANTHER" id="PTHR11579">
    <property type="entry name" value="PROTEIN-L-ISOASPARTATE O-METHYLTRANSFERASE"/>
    <property type="match status" value="1"/>
</dbReference>
<dbReference type="SUPFAM" id="SSF53335">
    <property type="entry name" value="S-adenosyl-L-methionine-dependent methyltransferases"/>
    <property type="match status" value="1"/>
</dbReference>
<name>A0A1H1FEN5_9ACTN</name>
<keyword evidence="6 12" id="KW-0489">Methyltransferase</keyword>
<dbReference type="GO" id="GO:0005737">
    <property type="term" value="C:cytoplasm"/>
    <property type="evidence" value="ECO:0007669"/>
    <property type="project" value="UniProtKB-SubCell"/>
</dbReference>
<evidence type="ECO:0000256" key="9">
    <source>
        <dbReference type="ARBA" id="ARBA00030757"/>
    </source>
</evidence>
<evidence type="ECO:0000256" key="4">
    <source>
        <dbReference type="ARBA" id="ARBA00013346"/>
    </source>
</evidence>
<evidence type="ECO:0000256" key="6">
    <source>
        <dbReference type="ARBA" id="ARBA00022603"/>
    </source>
</evidence>